<keyword evidence="2" id="KW-1185">Reference proteome</keyword>
<protein>
    <submittedName>
        <fullName evidence="1">Uncharacterized protein</fullName>
    </submittedName>
</protein>
<reference evidence="1 2" key="1">
    <citation type="submission" date="2020-02" db="EMBL/GenBank/DDBJ databases">
        <title>Draft genome sequence of Haematococcus lacustris strain NIES-144.</title>
        <authorList>
            <person name="Morimoto D."/>
            <person name="Nakagawa S."/>
            <person name="Yoshida T."/>
            <person name="Sawayama S."/>
        </authorList>
    </citation>
    <scope>NUCLEOTIDE SEQUENCE [LARGE SCALE GENOMIC DNA]</scope>
    <source>
        <strain evidence="1 2">NIES-144</strain>
    </source>
</reference>
<name>A0A699ZSU4_HAELA</name>
<accession>A0A699ZSU4</accession>
<sequence length="90" mass="9545">MEADILDLSWPGTEANEDEPVDVDENLSAADILGRIEEFVANWVNSVASGSVPALQLHATSTPCVVALGDKVQERSLVANQGAAAYAYTR</sequence>
<evidence type="ECO:0000313" key="1">
    <source>
        <dbReference type="EMBL" id="GFH21826.1"/>
    </source>
</evidence>
<feature type="non-terminal residue" evidence="1">
    <location>
        <position position="90"/>
    </location>
</feature>
<proteinExistence type="predicted"/>
<dbReference type="Proteomes" id="UP000485058">
    <property type="component" value="Unassembled WGS sequence"/>
</dbReference>
<comment type="caution">
    <text evidence="1">The sequence shown here is derived from an EMBL/GenBank/DDBJ whole genome shotgun (WGS) entry which is preliminary data.</text>
</comment>
<organism evidence="1 2">
    <name type="scientific">Haematococcus lacustris</name>
    <name type="common">Green alga</name>
    <name type="synonym">Haematococcus pluvialis</name>
    <dbReference type="NCBI Taxonomy" id="44745"/>
    <lineage>
        <taxon>Eukaryota</taxon>
        <taxon>Viridiplantae</taxon>
        <taxon>Chlorophyta</taxon>
        <taxon>core chlorophytes</taxon>
        <taxon>Chlorophyceae</taxon>
        <taxon>CS clade</taxon>
        <taxon>Chlamydomonadales</taxon>
        <taxon>Haematococcaceae</taxon>
        <taxon>Haematococcus</taxon>
    </lineage>
</organism>
<dbReference type="EMBL" id="BLLF01001912">
    <property type="protein sequence ID" value="GFH21826.1"/>
    <property type="molecule type" value="Genomic_DNA"/>
</dbReference>
<dbReference type="AlphaFoldDB" id="A0A699ZSU4"/>
<gene>
    <name evidence="1" type="ORF">HaLaN_19197</name>
</gene>
<evidence type="ECO:0000313" key="2">
    <source>
        <dbReference type="Proteomes" id="UP000485058"/>
    </source>
</evidence>